<dbReference type="EMBL" id="KV784355">
    <property type="protein sequence ID" value="OEU19683.1"/>
    <property type="molecule type" value="Genomic_DNA"/>
</dbReference>
<keyword evidence="3" id="KW-1185">Reference proteome</keyword>
<feature type="region of interest" description="Disordered" evidence="1">
    <location>
        <begin position="1"/>
        <end position="23"/>
    </location>
</feature>
<proteinExistence type="predicted"/>
<evidence type="ECO:0000256" key="1">
    <source>
        <dbReference type="SAM" id="MobiDB-lite"/>
    </source>
</evidence>
<accession>A0A1E7FPE5</accession>
<evidence type="ECO:0000313" key="2">
    <source>
        <dbReference type="EMBL" id="OEU19683.1"/>
    </source>
</evidence>
<protein>
    <submittedName>
        <fullName evidence="2">Uncharacterized protein</fullName>
    </submittedName>
</protein>
<organism evidence="2 3">
    <name type="scientific">Fragilariopsis cylindrus CCMP1102</name>
    <dbReference type="NCBI Taxonomy" id="635003"/>
    <lineage>
        <taxon>Eukaryota</taxon>
        <taxon>Sar</taxon>
        <taxon>Stramenopiles</taxon>
        <taxon>Ochrophyta</taxon>
        <taxon>Bacillariophyta</taxon>
        <taxon>Bacillariophyceae</taxon>
        <taxon>Bacillariophycidae</taxon>
        <taxon>Bacillariales</taxon>
        <taxon>Bacillariaceae</taxon>
        <taxon>Fragilariopsis</taxon>
    </lineage>
</organism>
<name>A0A1E7FPE5_9STRA</name>
<dbReference type="KEGG" id="fcy:FRACYDRAFT_268066"/>
<reference evidence="2 3" key="1">
    <citation type="submission" date="2016-09" db="EMBL/GenBank/DDBJ databases">
        <title>Extensive genetic diversity and differential bi-allelic expression allows diatom success in the polar Southern Ocean.</title>
        <authorList>
            <consortium name="DOE Joint Genome Institute"/>
            <person name="Mock T."/>
            <person name="Otillar R.P."/>
            <person name="Strauss J."/>
            <person name="Dupont C."/>
            <person name="Frickenhaus S."/>
            <person name="Maumus F."/>
            <person name="Mcmullan M."/>
            <person name="Sanges R."/>
            <person name="Schmutz J."/>
            <person name="Toseland A."/>
            <person name="Valas R."/>
            <person name="Veluchamy A."/>
            <person name="Ward B.J."/>
            <person name="Allen A."/>
            <person name="Barry K."/>
            <person name="Falciatore A."/>
            <person name="Ferrante M."/>
            <person name="Fortunato A.E."/>
            <person name="Gloeckner G."/>
            <person name="Gruber A."/>
            <person name="Hipkin R."/>
            <person name="Janech M."/>
            <person name="Kroth P."/>
            <person name="Leese F."/>
            <person name="Lindquist E."/>
            <person name="Lyon B.R."/>
            <person name="Martin J."/>
            <person name="Mayer C."/>
            <person name="Parker M."/>
            <person name="Quesneville H."/>
            <person name="Raymond J."/>
            <person name="Uhlig C."/>
            <person name="Valentin K.U."/>
            <person name="Worden A.Z."/>
            <person name="Armbrust E.V."/>
            <person name="Bowler C."/>
            <person name="Green B."/>
            <person name="Moulton V."/>
            <person name="Van Oosterhout C."/>
            <person name="Grigoriev I."/>
        </authorList>
    </citation>
    <scope>NUCLEOTIDE SEQUENCE [LARGE SCALE GENOMIC DNA]</scope>
    <source>
        <strain evidence="2 3">CCMP1102</strain>
    </source>
</reference>
<feature type="compositionally biased region" description="Basic and acidic residues" evidence="1">
    <location>
        <begin position="10"/>
        <end position="23"/>
    </location>
</feature>
<sequence length="165" mass="18933">MAKRIIGGSGRKEPPRDFKSSTKENSDFKWKIDRSVVGALEVFTDPNLDLRAHMIEHNILGYEDQFQEYLTVWKDLKLKKEFITAFESIPPTTSCCGSITMQDQTIKHIVPLLNKGWVKSVNERVHDSGFKLSIFVWKWSNISGKAETVIPLIRFHSLSGVKHRC</sequence>
<dbReference type="Proteomes" id="UP000095751">
    <property type="component" value="Unassembled WGS sequence"/>
</dbReference>
<evidence type="ECO:0000313" key="3">
    <source>
        <dbReference type="Proteomes" id="UP000095751"/>
    </source>
</evidence>
<dbReference type="OrthoDB" id="39328at2759"/>
<dbReference type="InParanoid" id="A0A1E7FPE5"/>
<dbReference type="AlphaFoldDB" id="A0A1E7FPE5"/>
<gene>
    <name evidence="2" type="ORF">FRACYDRAFT_268066</name>
</gene>